<keyword evidence="3" id="KW-1185">Reference proteome</keyword>
<name>A0A0F4ZJB4_9PEZI</name>
<dbReference type="AlphaFoldDB" id="A0A0F4ZJB4"/>
<dbReference type="PANTHER" id="PTHR37852">
    <property type="entry name" value="YALI0B21208P"/>
    <property type="match status" value="1"/>
</dbReference>
<dbReference type="PANTHER" id="PTHR37852:SF1">
    <property type="entry name" value="HIG1 DOMAIN-CONTAINING PROTEIN"/>
    <property type="match status" value="1"/>
</dbReference>
<proteinExistence type="predicted"/>
<evidence type="ECO:0000256" key="1">
    <source>
        <dbReference type="SAM" id="MobiDB-lite"/>
    </source>
</evidence>
<reference evidence="2 3" key="1">
    <citation type="submission" date="2015-03" db="EMBL/GenBank/DDBJ databases">
        <authorList>
            <person name="Radwan O."/>
            <person name="Al-Naeli F.A."/>
            <person name="Rendon G.A."/>
            <person name="Fields C."/>
        </authorList>
    </citation>
    <scope>NUCLEOTIDE SEQUENCE [LARGE SCALE GENOMIC DNA]</scope>
    <source>
        <strain evidence="2">CR-DP1</strain>
    </source>
</reference>
<evidence type="ECO:0000313" key="3">
    <source>
        <dbReference type="Proteomes" id="UP000033483"/>
    </source>
</evidence>
<dbReference type="EMBL" id="LAEV01000468">
    <property type="protein sequence ID" value="KKA30186.1"/>
    <property type="molecule type" value="Genomic_DNA"/>
</dbReference>
<accession>A0A0F4ZJB4</accession>
<feature type="compositionally biased region" description="Basic and acidic residues" evidence="1">
    <location>
        <begin position="44"/>
        <end position="53"/>
    </location>
</feature>
<feature type="region of interest" description="Disordered" evidence="1">
    <location>
        <begin position="24"/>
        <end position="53"/>
    </location>
</feature>
<organism evidence="2 3">
    <name type="scientific">Thielaviopsis punctulata</name>
    <dbReference type="NCBI Taxonomy" id="72032"/>
    <lineage>
        <taxon>Eukaryota</taxon>
        <taxon>Fungi</taxon>
        <taxon>Dikarya</taxon>
        <taxon>Ascomycota</taxon>
        <taxon>Pezizomycotina</taxon>
        <taxon>Sordariomycetes</taxon>
        <taxon>Hypocreomycetidae</taxon>
        <taxon>Microascales</taxon>
        <taxon>Ceratocystidaceae</taxon>
        <taxon>Thielaviopsis</taxon>
    </lineage>
</organism>
<evidence type="ECO:0000313" key="2">
    <source>
        <dbReference type="EMBL" id="KKA30186.1"/>
    </source>
</evidence>
<gene>
    <name evidence="2" type="ORF">TD95_001177</name>
</gene>
<protein>
    <submittedName>
        <fullName evidence="2">Uncharacterized protein</fullName>
    </submittedName>
</protein>
<dbReference type="OrthoDB" id="5584028at2759"/>
<comment type="caution">
    <text evidence="2">The sequence shown here is derived from an EMBL/GenBank/DDBJ whole genome shotgun (WGS) entry which is preliminary data.</text>
</comment>
<dbReference type="Proteomes" id="UP000033483">
    <property type="component" value="Unassembled WGS sequence"/>
</dbReference>
<sequence>MLHYILSSEKSITSNLLNGKDERRNSIIDSSSSNNKTQPISTHQSKDRMTDHPRLNLPTDLRLLLTSTSAFLSGALLGMAHGGRTAQLRFRAEHAHKMPQTVTGWYLYHKSKNYHAAQGALREGARMGARVGFWTGLVVLVESVVDGYRGRRDGGSTAVAGTAVAGVFSLYHGFNLPMFARTARYGLCFGLAYGGLQDALTAAQGRADDLGYVQMWKRHFSPSSSPSPPSPSSPSSS</sequence>